<dbReference type="PROSITE" id="PS50928">
    <property type="entry name" value="ABC_TM1"/>
    <property type="match status" value="1"/>
</dbReference>
<evidence type="ECO:0000256" key="6">
    <source>
        <dbReference type="ARBA" id="ARBA00023136"/>
    </source>
</evidence>
<dbReference type="SUPFAM" id="SSF161098">
    <property type="entry name" value="MetI-like"/>
    <property type="match status" value="1"/>
</dbReference>
<name>A0A160IQX7_9BACL</name>
<dbReference type="GO" id="GO:0055085">
    <property type="term" value="P:transmembrane transport"/>
    <property type="evidence" value="ECO:0007669"/>
    <property type="project" value="InterPro"/>
</dbReference>
<feature type="transmembrane region" description="Helical" evidence="7">
    <location>
        <begin position="195"/>
        <end position="220"/>
    </location>
</feature>
<dbReference type="OrthoDB" id="9771544at2"/>
<sequence>MSAFQGTRMNPSKFHRSQLKFLAFLIPLAIFMALPIVYIFFHAFKPIDELFAYPPRFFVENPTLQNFVDLFTKTNDTGVPMSRFLFNSVVITLIVVVLTVIISTMAGYALSKKNFRMKKAIFEINTLALMFVPAAVMIPRYLLIDELGLINTFLVHILPLLAMPIGLFLVKQFIDQIPDELLEAARLDGASDFQIFVRIIIPLVKPAIATIAILSFQLVWNSVESSSLYVNDEGLKTFSFYMSTLTSTVEGNNVAGQGLAAAASLIMFVPNLIIFIILQSQVMNTMAHSGIK</sequence>
<dbReference type="RefSeq" id="WP_066398208.1">
    <property type="nucleotide sequence ID" value="NZ_CP015378.1"/>
</dbReference>
<dbReference type="InterPro" id="IPR035906">
    <property type="entry name" value="MetI-like_sf"/>
</dbReference>
<keyword evidence="4 7" id="KW-0812">Transmembrane</keyword>
<protein>
    <submittedName>
        <fullName evidence="8">ABC transporter permease</fullName>
    </submittedName>
</protein>
<evidence type="ECO:0000256" key="4">
    <source>
        <dbReference type="ARBA" id="ARBA00022692"/>
    </source>
</evidence>
<dbReference type="CDD" id="cd06261">
    <property type="entry name" value="TM_PBP2"/>
    <property type="match status" value="1"/>
</dbReference>
<organism evidence="8 9">
    <name type="scientific">Fictibacillus phosphorivorans</name>
    <dbReference type="NCBI Taxonomy" id="1221500"/>
    <lineage>
        <taxon>Bacteria</taxon>
        <taxon>Bacillati</taxon>
        <taxon>Bacillota</taxon>
        <taxon>Bacilli</taxon>
        <taxon>Bacillales</taxon>
        <taxon>Fictibacillaceae</taxon>
        <taxon>Fictibacillus</taxon>
    </lineage>
</organism>
<evidence type="ECO:0000256" key="1">
    <source>
        <dbReference type="ARBA" id="ARBA00004651"/>
    </source>
</evidence>
<feature type="transmembrane region" description="Helical" evidence="7">
    <location>
        <begin position="259"/>
        <end position="278"/>
    </location>
</feature>
<dbReference type="Proteomes" id="UP000076623">
    <property type="component" value="Chromosome"/>
</dbReference>
<dbReference type="InterPro" id="IPR000515">
    <property type="entry name" value="MetI-like"/>
</dbReference>
<evidence type="ECO:0000313" key="8">
    <source>
        <dbReference type="EMBL" id="ANC78676.1"/>
    </source>
</evidence>
<evidence type="ECO:0000313" key="9">
    <source>
        <dbReference type="Proteomes" id="UP000076623"/>
    </source>
</evidence>
<dbReference type="PANTHER" id="PTHR43744">
    <property type="entry name" value="ABC TRANSPORTER PERMEASE PROTEIN MG189-RELATED-RELATED"/>
    <property type="match status" value="1"/>
</dbReference>
<dbReference type="AlphaFoldDB" id="A0A160IQX7"/>
<dbReference type="GO" id="GO:0005886">
    <property type="term" value="C:plasma membrane"/>
    <property type="evidence" value="ECO:0007669"/>
    <property type="project" value="UniProtKB-SubCell"/>
</dbReference>
<feature type="transmembrane region" description="Helical" evidence="7">
    <location>
        <begin position="122"/>
        <end position="143"/>
    </location>
</feature>
<evidence type="ECO:0000256" key="5">
    <source>
        <dbReference type="ARBA" id="ARBA00022989"/>
    </source>
</evidence>
<feature type="transmembrane region" description="Helical" evidence="7">
    <location>
        <begin position="149"/>
        <end position="174"/>
    </location>
</feature>
<dbReference type="KEGG" id="fpn:ABE65_018485"/>
<keyword evidence="5 7" id="KW-1133">Transmembrane helix</keyword>
<comment type="subcellular location">
    <subcellularLocation>
        <location evidence="1 7">Cell membrane</location>
        <topology evidence="1 7">Multi-pass membrane protein</topology>
    </subcellularLocation>
</comment>
<dbReference type="Gene3D" id="1.10.3720.10">
    <property type="entry name" value="MetI-like"/>
    <property type="match status" value="1"/>
</dbReference>
<accession>A0A160IQX7</accession>
<dbReference type="PANTHER" id="PTHR43744:SF1">
    <property type="entry name" value="BINDING-PROTEIN-DEPENDENT TRANSPORT SYSTEMS INNER MEMBRANE COMPONENT"/>
    <property type="match status" value="1"/>
</dbReference>
<gene>
    <name evidence="8" type="ORF">ABE65_018485</name>
</gene>
<evidence type="ECO:0000256" key="2">
    <source>
        <dbReference type="ARBA" id="ARBA00022448"/>
    </source>
</evidence>
<evidence type="ECO:0000256" key="7">
    <source>
        <dbReference type="RuleBase" id="RU363032"/>
    </source>
</evidence>
<proteinExistence type="inferred from homology"/>
<keyword evidence="3" id="KW-1003">Cell membrane</keyword>
<reference evidence="8 9" key="1">
    <citation type="submission" date="2016-04" db="EMBL/GenBank/DDBJ databases">
        <title>Complete genome sequence of Fictibacillus phosphorivorans G25-29, a strain toxic to nematodes.</title>
        <authorList>
            <person name="Zheng Z."/>
        </authorList>
    </citation>
    <scope>NUCLEOTIDE SEQUENCE [LARGE SCALE GENOMIC DNA]</scope>
    <source>
        <strain evidence="8 9">G25-29</strain>
    </source>
</reference>
<keyword evidence="9" id="KW-1185">Reference proteome</keyword>
<feature type="transmembrane region" description="Helical" evidence="7">
    <location>
        <begin position="21"/>
        <end position="41"/>
    </location>
</feature>
<feature type="transmembrane region" description="Helical" evidence="7">
    <location>
        <begin position="84"/>
        <end position="110"/>
    </location>
</feature>
<dbReference type="Pfam" id="PF00528">
    <property type="entry name" value="BPD_transp_1"/>
    <property type="match status" value="1"/>
</dbReference>
<comment type="similarity">
    <text evidence="7">Belongs to the binding-protein-dependent transport system permease family.</text>
</comment>
<evidence type="ECO:0000256" key="3">
    <source>
        <dbReference type="ARBA" id="ARBA00022475"/>
    </source>
</evidence>
<dbReference type="STRING" id="1221500.ABE65_018485"/>
<keyword evidence="2 7" id="KW-0813">Transport</keyword>
<dbReference type="EMBL" id="CP015378">
    <property type="protein sequence ID" value="ANC78676.1"/>
    <property type="molecule type" value="Genomic_DNA"/>
</dbReference>
<keyword evidence="6 7" id="KW-0472">Membrane</keyword>